<evidence type="ECO:0000256" key="1">
    <source>
        <dbReference type="SAM" id="Phobius"/>
    </source>
</evidence>
<evidence type="ECO:0000313" key="3">
    <source>
        <dbReference type="Proteomes" id="UP001060336"/>
    </source>
</evidence>
<reference evidence="2" key="1">
    <citation type="submission" date="2022-08" db="EMBL/GenBank/DDBJ databases">
        <title>Nisaea acidiphila sp. nov., isolated from a marine algal debris and emended description of the genus Nisaea Urios et al. 2008.</title>
        <authorList>
            <person name="Kwon K."/>
        </authorList>
    </citation>
    <scope>NUCLEOTIDE SEQUENCE</scope>
    <source>
        <strain evidence="2">MEBiC11861</strain>
    </source>
</reference>
<keyword evidence="1" id="KW-0812">Transmembrane</keyword>
<keyword evidence="1" id="KW-0472">Membrane</keyword>
<dbReference type="RefSeq" id="WP_257767051.1">
    <property type="nucleotide sequence ID" value="NZ_CP102480.1"/>
</dbReference>
<proteinExistence type="predicted"/>
<dbReference type="AlphaFoldDB" id="A0A9J7AM46"/>
<gene>
    <name evidence="2" type="ORF">NUH88_14115</name>
</gene>
<keyword evidence="1" id="KW-1133">Transmembrane helix</keyword>
<accession>A0A9J7AM46</accession>
<dbReference type="KEGG" id="naci:NUH88_14115"/>
<dbReference type="EMBL" id="CP102480">
    <property type="protein sequence ID" value="UUX48544.1"/>
    <property type="molecule type" value="Genomic_DNA"/>
</dbReference>
<sequence>MSDSSKRDFFVGYLKTPPKLAAFLALVSVLLIGLGIGGGLAMVGGQRDYGDGRFQGGYKEHLGILETVPYPMLRLPPSEGFPEGRTILLTNPGKRGAQGRAAKHDGQIVDVGGVFVTREGTRILQVGGAAKIRPAKDPAPLSDFTPHPEVPLGKVILRGEIVDTKCYLGAMRPGEGKVHRACANLCIMGGIPPMLAVYHEDAPPTLFLLANEAGAAFDAEILDYVAPYVSVEGELYRRGDLLILRTSTDRVEFI</sequence>
<organism evidence="2 3">
    <name type="scientific">Nisaea acidiphila</name>
    <dbReference type="NCBI Taxonomy" id="1862145"/>
    <lineage>
        <taxon>Bacteria</taxon>
        <taxon>Pseudomonadati</taxon>
        <taxon>Pseudomonadota</taxon>
        <taxon>Alphaproteobacteria</taxon>
        <taxon>Rhodospirillales</taxon>
        <taxon>Thalassobaculaceae</taxon>
        <taxon>Nisaea</taxon>
    </lineage>
</organism>
<keyword evidence="3" id="KW-1185">Reference proteome</keyword>
<name>A0A9J7AM46_9PROT</name>
<evidence type="ECO:0000313" key="2">
    <source>
        <dbReference type="EMBL" id="UUX48544.1"/>
    </source>
</evidence>
<feature type="transmembrane region" description="Helical" evidence="1">
    <location>
        <begin position="20"/>
        <end position="43"/>
    </location>
</feature>
<protein>
    <submittedName>
        <fullName evidence="2">Uncharacterized protein</fullName>
    </submittedName>
</protein>
<dbReference type="Proteomes" id="UP001060336">
    <property type="component" value="Chromosome"/>
</dbReference>